<evidence type="ECO:0000256" key="1">
    <source>
        <dbReference type="ARBA" id="ARBA00010641"/>
    </source>
</evidence>
<dbReference type="Gene3D" id="1.10.1740.10">
    <property type="match status" value="1"/>
</dbReference>
<evidence type="ECO:0000259" key="5">
    <source>
        <dbReference type="Pfam" id="PF04542"/>
    </source>
</evidence>
<sequence>MSKQLGKDLDSATTSSDLETLEQSKINQFLDLFEADRKRIYAYIYAYVMDKAAADDIFQDTSMVLWREFEKFEIGTNFSKWANGIVFNRVRTFRRNNKHLSLGLSEERLEEIFACESIEDNTEQQWQLLQTCRSQLLEPDQKLYQAFYVENNRAAAIAEQTGRSIYAIRKSIHRLRKKLFDCVDRKLRGDLL</sequence>
<name>A0A2S0VXL2_9ALTE</name>
<evidence type="ECO:0000313" key="6">
    <source>
        <dbReference type="EMBL" id="AWB68951.1"/>
    </source>
</evidence>
<dbReference type="Gene3D" id="1.10.10.10">
    <property type="entry name" value="Winged helix-like DNA-binding domain superfamily/Winged helix DNA-binding domain"/>
    <property type="match status" value="1"/>
</dbReference>
<evidence type="ECO:0000256" key="3">
    <source>
        <dbReference type="ARBA" id="ARBA00023082"/>
    </source>
</evidence>
<dbReference type="SUPFAM" id="SSF88946">
    <property type="entry name" value="Sigma2 domain of RNA polymerase sigma factors"/>
    <property type="match status" value="1"/>
</dbReference>
<dbReference type="InterPro" id="IPR036388">
    <property type="entry name" value="WH-like_DNA-bd_sf"/>
</dbReference>
<accession>A0A2S0VXL2</accession>
<dbReference type="NCBIfam" id="TIGR02937">
    <property type="entry name" value="sigma70-ECF"/>
    <property type="match status" value="1"/>
</dbReference>
<dbReference type="NCBIfam" id="TIGR02989">
    <property type="entry name" value="Sig-70_gvs1"/>
    <property type="match status" value="1"/>
</dbReference>
<reference evidence="6 7" key="1">
    <citation type="submission" date="2018-01" db="EMBL/GenBank/DDBJ databases">
        <title>Genome sequence of a Cantenovulum-like bacteria.</title>
        <authorList>
            <person name="Tan W.R."/>
            <person name="Lau N.-S."/>
            <person name="Go F."/>
            <person name="Amirul A.-A.A."/>
        </authorList>
    </citation>
    <scope>NUCLEOTIDE SEQUENCE [LARGE SCALE GENOMIC DNA]</scope>
    <source>
        <strain evidence="6 7">CCB-QB4</strain>
    </source>
</reference>
<keyword evidence="4" id="KW-0804">Transcription</keyword>
<dbReference type="SUPFAM" id="SSF88659">
    <property type="entry name" value="Sigma3 and sigma4 domains of RNA polymerase sigma factors"/>
    <property type="match status" value="1"/>
</dbReference>
<dbReference type="EMBL" id="CP026604">
    <property type="protein sequence ID" value="AWB68951.1"/>
    <property type="molecule type" value="Genomic_DNA"/>
</dbReference>
<dbReference type="GO" id="GO:0016987">
    <property type="term" value="F:sigma factor activity"/>
    <property type="evidence" value="ECO:0007669"/>
    <property type="project" value="UniProtKB-KW"/>
</dbReference>
<keyword evidence="2" id="KW-0805">Transcription regulation</keyword>
<gene>
    <name evidence="6" type="ORF">C2869_06935</name>
</gene>
<proteinExistence type="inferred from homology"/>
<keyword evidence="3" id="KW-0731">Sigma factor</keyword>
<evidence type="ECO:0000313" key="7">
    <source>
        <dbReference type="Proteomes" id="UP000244441"/>
    </source>
</evidence>
<dbReference type="InterPro" id="IPR014331">
    <property type="entry name" value="RNA_pol_sigma70_ECF_RHOBA"/>
</dbReference>
<organism evidence="6 7">
    <name type="scientific">Saccharobesus litoralis</name>
    <dbReference type="NCBI Taxonomy" id="2172099"/>
    <lineage>
        <taxon>Bacteria</taxon>
        <taxon>Pseudomonadati</taxon>
        <taxon>Pseudomonadota</taxon>
        <taxon>Gammaproteobacteria</taxon>
        <taxon>Alteromonadales</taxon>
        <taxon>Alteromonadaceae</taxon>
        <taxon>Saccharobesus</taxon>
    </lineage>
</organism>
<dbReference type="GO" id="GO:0006352">
    <property type="term" value="P:DNA-templated transcription initiation"/>
    <property type="evidence" value="ECO:0007669"/>
    <property type="project" value="InterPro"/>
</dbReference>
<keyword evidence="7" id="KW-1185">Reference proteome</keyword>
<comment type="similarity">
    <text evidence="1">Belongs to the sigma-70 factor family. ECF subfamily.</text>
</comment>
<protein>
    <submittedName>
        <fullName evidence="6">RNA polymerase subunit sigma</fullName>
    </submittedName>
</protein>
<evidence type="ECO:0000256" key="4">
    <source>
        <dbReference type="ARBA" id="ARBA00023163"/>
    </source>
</evidence>
<dbReference type="KEGG" id="cate:C2869_06935"/>
<dbReference type="OrthoDB" id="6383365at2"/>
<dbReference type="AlphaFoldDB" id="A0A2S0VXL2"/>
<dbReference type="InterPro" id="IPR014284">
    <property type="entry name" value="RNA_pol_sigma-70_dom"/>
</dbReference>
<dbReference type="InterPro" id="IPR039425">
    <property type="entry name" value="RNA_pol_sigma-70-like"/>
</dbReference>
<evidence type="ECO:0000256" key="2">
    <source>
        <dbReference type="ARBA" id="ARBA00023015"/>
    </source>
</evidence>
<dbReference type="Pfam" id="PF04542">
    <property type="entry name" value="Sigma70_r2"/>
    <property type="match status" value="1"/>
</dbReference>
<dbReference type="PANTHER" id="PTHR43133:SF51">
    <property type="entry name" value="RNA POLYMERASE SIGMA FACTOR"/>
    <property type="match status" value="1"/>
</dbReference>
<dbReference type="Proteomes" id="UP000244441">
    <property type="component" value="Chromosome"/>
</dbReference>
<dbReference type="InterPro" id="IPR013325">
    <property type="entry name" value="RNA_pol_sigma_r2"/>
</dbReference>
<feature type="domain" description="RNA polymerase sigma-70 region 2" evidence="5">
    <location>
        <begin position="32"/>
        <end position="98"/>
    </location>
</feature>
<dbReference type="InterPro" id="IPR007627">
    <property type="entry name" value="RNA_pol_sigma70_r2"/>
</dbReference>
<dbReference type="InterPro" id="IPR013324">
    <property type="entry name" value="RNA_pol_sigma_r3/r4-like"/>
</dbReference>
<dbReference type="PANTHER" id="PTHR43133">
    <property type="entry name" value="RNA POLYMERASE ECF-TYPE SIGMA FACTO"/>
    <property type="match status" value="1"/>
</dbReference>